<sequence length="479" mass="53022">MEAADGNATLPAQARATTIPRCDATFARPSAFGLFLTLTFCLLTQPQGTLLYPSPSKPHGLTLALLRLYPPYCLTETAVIIKYLTRSMWCAWRDGHRPKLQATSTNKWYQTRLSLNLRPCTSQIRMTAAALLSVRSGKQATLLATLRAQTPSQEVELGTTPHYTTRPGQATTTGTDPTPGTLPRRRNTYLEEGTTLGTSEAPRDETIISAVDPNVLAHRQILVYVVAFFSVLTIMAKLAFSTLPWTIRFTAWPLVVGWMGLHALPFIFHSGGDNGINSLEPAALVRELRMIEAELNRLTAHRGFMVSSFFNIVSCGFYLSWLVSKPYIGKPEKLISADLGEFWVVFFVLILAVMFVFLFLFVPYVLFPPSVEIRSWEKVVVNGISLMLSAASGGGVMATYIWRSQADAWWTENYVGLIWGLLNVAGVFAMLVSTDQGGTFDGFYSLFVKTSLMAAPFYLIVVSYNVGETCKPGWLDYLG</sequence>
<feature type="region of interest" description="Disordered" evidence="1">
    <location>
        <begin position="158"/>
        <end position="185"/>
    </location>
</feature>
<dbReference type="AlphaFoldDB" id="A0AA40F2R3"/>
<gene>
    <name evidence="3" type="ORF">B0T18DRAFT_122376</name>
</gene>
<dbReference type="Proteomes" id="UP001172155">
    <property type="component" value="Unassembled WGS sequence"/>
</dbReference>
<feature type="transmembrane region" description="Helical" evidence="2">
    <location>
        <begin position="343"/>
        <end position="367"/>
    </location>
</feature>
<evidence type="ECO:0000256" key="1">
    <source>
        <dbReference type="SAM" id="MobiDB-lite"/>
    </source>
</evidence>
<evidence type="ECO:0000313" key="3">
    <source>
        <dbReference type="EMBL" id="KAK0750140.1"/>
    </source>
</evidence>
<feature type="transmembrane region" description="Helical" evidence="2">
    <location>
        <begin position="446"/>
        <end position="466"/>
    </location>
</feature>
<keyword evidence="4" id="KW-1185">Reference proteome</keyword>
<name>A0AA40F2R3_9PEZI</name>
<feature type="transmembrane region" description="Helical" evidence="2">
    <location>
        <begin position="304"/>
        <end position="323"/>
    </location>
</feature>
<evidence type="ECO:0000313" key="4">
    <source>
        <dbReference type="Proteomes" id="UP001172155"/>
    </source>
</evidence>
<feature type="compositionally biased region" description="Low complexity" evidence="1">
    <location>
        <begin position="164"/>
        <end position="181"/>
    </location>
</feature>
<protein>
    <submittedName>
        <fullName evidence="3">Uncharacterized protein</fullName>
    </submittedName>
</protein>
<reference evidence="3" key="1">
    <citation type="submission" date="2023-06" db="EMBL/GenBank/DDBJ databases">
        <title>Genome-scale phylogeny and comparative genomics of the fungal order Sordariales.</title>
        <authorList>
            <consortium name="Lawrence Berkeley National Laboratory"/>
            <person name="Hensen N."/>
            <person name="Bonometti L."/>
            <person name="Westerberg I."/>
            <person name="Brannstrom I.O."/>
            <person name="Guillou S."/>
            <person name="Cros-Aarteil S."/>
            <person name="Calhoun S."/>
            <person name="Haridas S."/>
            <person name="Kuo A."/>
            <person name="Mondo S."/>
            <person name="Pangilinan J."/>
            <person name="Riley R."/>
            <person name="LaButti K."/>
            <person name="Andreopoulos B."/>
            <person name="Lipzen A."/>
            <person name="Chen C."/>
            <person name="Yanf M."/>
            <person name="Daum C."/>
            <person name="Ng V."/>
            <person name="Clum A."/>
            <person name="Steindorff A."/>
            <person name="Ohm R."/>
            <person name="Martin F."/>
            <person name="Silar P."/>
            <person name="Natvig D."/>
            <person name="Lalanne C."/>
            <person name="Gautier V."/>
            <person name="Ament-velasquez S.L."/>
            <person name="Kruys A."/>
            <person name="Hutchinson M.I."/>
            <person name="Powell A.J."/>
            <person name="Barry K."/>
            <person name="Miller A.N."/>
            <person name="Grigoriev I.V."/>
            <person name="Debuchy R."/>
            <person name="Gladieux P."/>
            <person name="Thoren M.H."/>
            <person name="Johannesson H."/>
        </authorList>
    </citation>
    <scope>NUCLEOTIDE SEQUENCE</scope>
    <source>
        <strain evidence="3">SMH3187-1</strain>
    </source>
</reference>
<feature type="transmembrane region" description="Helical" evidence="2">
    <location>
        <begin position="414"/>
        <end position="434"/>
    </location>
</feature>
<keyword evidence="2" id="KW-1133">Transmembrane helix</keyword>
<dbReference type="EMBL" id="JAUKUD010000003">
    <property type="protein sequence ID" value="KAK0750140.1"/>
    <property type="molecule type" value="Genomic_DNA"/>
</dbReference>
<accession>A0AA40F2R3</accession>
<proteinExistence type="predicted"/>
<feature type="transmembrane region" description="Helical" evidence="2">
    <location>
        <begin position="249"/>
        <end position="268"/>
    </location>
</feature>
<keyword evidence="2" id="KW-0472">Membrane</keyword>
<keyword evidence="2" id="KW-0812">Transmembrane</keyword>
<feature type="transmembrane region" description="Helical" evidence="2">
    <location>
        <begin position="379"/>
        <end position="402"/>
    </location>
</feature>
<evidence type="ECO:0000256" key="2">
    <source>
        <dbReference type="SAM" id="Phobius"/>
    </source>
</evidence>
<feature type="transmembrane region" description="Helical" evidence="2">
    <location>
        <begin position="221"/>
        <end position="243"/>
    </location>
</feature>
<comment type="caution">
    <text evidence="3">The sequence shown here is derived from an EMBL/GenBank/DDBJ whole genome shotgun (WGS) entry which is preliminary data.</text>
</comment>
<organism evidence="3 4">
    <name type="scientific">Schizothecium vesticola</name>
    <dbReference type="NCBI Taxonomy" id="314040"/>
    <lineage>
        <taxon>Eukaryota</taxon>
        <taxon>Fungi</taxon>
        <taxon>Dikarya</taxon>
        <taxon>Ascomycota</taxon>
        <taxon>Pezizomycotina</taxon>
        <taxon>Sordariomycetes</taxon>
        <taxon>Sordariomycetidae</taxon>
        <taxon>Sordariales</taxon>
        <taxon>Schizotheciaceae</taxon>
        <taxon>Schizothecium</taxon>
    </lineage>
</organism>